<dbReference type="InterPro" id="IPR002591">
    <property type="entry name" value="Phosphodiest/P_Trfase"/>
</dbReference>
<keyword evidence="2" id="KW-1185">Reference proteome</keyword>
<dbReference type="KEGG" id="emt:CPZ25_004180"/>
<organism evidence="1 2">
    <name type="scientific">Eubacterium maltosivorans</name>
    <dbReference type="NCBI Taxonomy" id="2041044"/>
    <lineage>
        <taxon>Bacteria</taxon>
        <taxon>Bacillati</taxon>
        <taxon>Bacillota</taxon>
        <taxon>Clostridia</taxon>
        <taxon>Eubacteriales</taxon>
        <taxon>Eubacteriaceae</taxon>
        <taxon>Eubacterium</taxon>
    </lineage>
</organism>
<protein>
    <recommendedName>
        <fullName evidence="3">Metalloenzyme domain-containing protein</fullName>
    </recommendedName>
</protein>
<dbReference type="SUPFAM" id="SSF53649">
    <property type="entry name" value="Alkaline phosphatase-like"/>
    <property type="match status" value="1"/>
</dbReference>
<sequence length="635" mass="70444">MKLKKTTLNAVLKHFDLEPSDFGSAVARASDGYAVEISEDMLWQKDVVLVFEADDRRLSLRVYVRRERAMYCVRDVVSLTLLPRAEAVPVESVLFFDTAVQGMKKEPYIAYGEDAEAIKAADFLDGYFEEKPEFIKAEMVDGLVKREQYSVFSKGFLKLTGKNAIQFTAPDLPAGMRMKGIQTLYVGKTASVSLKMAFEKSERKELLGRAFLEDILPAADRLKLMGTDGTRVEIDRQDALGARFYQETNGTASCEINGKTFKNILKLESCRALPKLSDNSASPSGNKLVMRLEPVSQIEPLGVIDGEASDLYTPGGLYQKAGTLRFYPQWDEEGKLCAIVPGTTLTDSAVSGQTTRSLAVGKDGGMFNIGSNPIELRGNTIFGRRLDGNPFEMAGLFITEPETTIMNTAWDALECLKNDEKIMIIELDGFGLNIYRKALSLGKLPFLSAQPMQRAMTVFRPVSHSGLAAMLTGTTPDVNGIHNRKGRTLLMPDLFERCMAMGKECAYIEGYIKLINTSEEPVLNPSRGDSTTDKAVFESALRAVKKWPDLLFIHFHGIDDDATTYGPYASETMERVLKNDAMVSRLAEEWAGSIIVTADHGLHEEKDFDSRGSHGVFCAEDMLVPYIYIKKDHSE</sequence>
<proteinExistence type="predicted"/>
<reference evidence="1 2" key="1">
    <citation type="submission" date="2018-05" db="EMBL/GenBank/DDBJ databases">
        <title>Genome comparison of Eubacterium sp.</title>
        <authorList>
            <person name="Feng Y."/>
            <person name="Sanchez-Andrea I."/>
            <person name="Stams A.J.M."/>
            <person name="De Vos W.M."/>
        </authorList>
    </citation>
    <scope>NUCLEOTIDE SEQUENCE [LARGE SCALE GENOMIC DNA]</scope>
    <source>
        <strain evidence="1 2">YI</strain>
    </source>
</reference>
<dbReference type="AlphaFoldDB" id="A0A4P9C771"/>
<dbReference type="RefSeq" id="WP_096919774.1">
    <property type="nucleotide sequence ID" value="NZ_CP029487.1"/>
</dbReference>
<evidence type="ECO:0000313" key="1">
    <source>
        <dbReference type="EMBL" id="QCT70551.1"/>
    </source>
</evidence>
<name>A0A4P9C771_EUBML</name>
<evidence type="ECO:0000313" key="2">
    <source>
        <dbReference type="Proteomes" id="UP000218387"/>
    </source>
</evidence>
<gene>
    <name evidence="1" type="ORF">CPZ25_004180</name>
</gene>
<accession>A0A4P9C771</accession>
<evidence type="ECO:0008006" key="3">
    <source>
        <dbReference type="Google" id="ProtNLM"/>
    </source>
</evidence>
<dbReference type="EMBL" id="CP029487">
    <property type="protein sequence ID" value="QCT70551.1"/>
    <property type="molecule type" value="Genomic_DNA"/>
</dbReference>
<dbReference type="InterPro" id="IPR017850">
    <property type="entry name" value="Alkaline_phosphatase_core_sf"/>
</dbReference>
<dbReference type="Pfam" id="PF01663">
    <property type="entry name" value="Phosphodiest"/>
    <property type="match status" value="1"/>
</dbReference>
<dbReference type="Gene3D" id="3.40.720.10">
    <property type="entry name" value="Alkaline Phosphatase, subunit A"/>
    <property type="match status" value="1"/>
</dbReference>
<dbReference type="Proteomes" id="UP000218387">
    <property type="component" value="Chromosome"/>
</dbReference>